<dbReference type="RefSeq" id="WP_175440084.1">
    <property type="nucleotide sequence ID" value="NZ_FMHT01000003.1"/>
</dbReference>
<evidence type="ECO:0000313" key="2">
    <source>
        <dbReference type="EMBL" id="SCL25338.1"/>
    </source>
</evidence>
<dbReference type="AlphaFoldDB" id="A0A1C6S7R9"/>
<dbReference type="Proteomes" id="UP000199699">
    <property type="component" value="Unassembled WGS sequence"/>
</dbReference>
<protein>
    <submittedName>
        <fullName evidence="2">Uncharacterized protein</fullName>
    </submittedName>
</protein>
<dbReference type="EMBL" id="FMHT01000003">
    <property type="protein sequence ID" value="SCL25338.1"/>
    <property type="molecule type" value="Genomic_DNA"/>
</dbReference>
<dbReference type="STRING" id="145857.GA0070616_3087"/>
<feature type="region of interest" description="Disordered" evidence="1">
    <location>
        <begin position="1"/>
        <end position="52"/>
    </location>
</feature>
<evidence type="ECO:0000256" key="1">
    <source>
        <dbReference type="SAM" id="MobiDB-lite"/>
    </source>
</evidence>
<sequence length="52" mass="6127">MGSLGQRIKGMLDNQRGRDLARRRRRRTGDSGNQQKLQQFVARVTDWSGRRR</sequence>
<evidence type="ECO:0000313" key="3">
    <source>
        <dbReference type="Proteomes" id="UP000199699"/>
    </source>
</evidence>
<organism evidence="2 3">
    <name type="scientific">Micromonospora nigra</name>
    <dbReference type="NCBI Taxonomy" id="145857"/>
    <lineage>
        <taxon>Bacteria</taxon>
        <taxon>Bacillati</taxon>
        <taxon>Actinomycetota</taxon>
        <taxon>Actinomycetes</taxon>
        <taxon>Micromonosporales</taxon>
        <taxon>Micromonosporaceae</taxon>
        <taxon>Micromonospora</taxon>
    </lineage>
</organism>
<keyword evidence="3" id="KW-1185">Reference proteome</keyword>
<accession>A0A1C6S7R9</accession>
<gene>
    <name evidence="2" type="ORF">GA0070616_3087</name>
</gene>
<reference evidence="2 3" key="1">
    <citation type="submission" date="2016-06" db="EMBL/GenBank/DDBJ databases">
        <authorList>
            <person name="Kjaerup R.B."/>
            <person name="Dalgaard T.S."/>
            <person name="Juul-Madsen H.R."/>
        </authorList>
    </citation>
    <scope>NUCLEOTIDE SEQUENCE [LARGE SCALE GENOMIC DNA]</scope>
    <source>
        <strain evidence="2 3">DSM 43818</strain>
    </source>
</reference>
<proteinExistence type="predicted"/>
<name>A0A1C6S7R9_9ACTN</name>